<dbReference type="Gene3D" id="3.90.1200.10">
    <property type="match status" value="1"/>
</dbReference>
<dbReference type="EMBL" id="CYRX01000031">
    <property type="protein sequence ID" value="CUH61425.1"/>
    <property type="molecule type" value="Genomic_DNA"/>
</dbReference>
<sequence>MNTPNLDALASWFTAKLPNETGLTIEPISGGQSNPTWFVTFGSKRMVLRKKPDGPILPGAHAVEREYRVLRALSKTNVPVPEALWLEEDASILGTPFYIMERLEGRVFSDCSLPGVTAEHRRDMYLSMARTMAQMHALRPEAIGLADYGKPGNYFERQIGRWSRQYAQSRGPKIAALDYLIDWLPRNIPTGDNAVSIAHGDYRLGNLMFHPTEPRVIAIMDWELSTLGHPLADLGYCVMPWLTSPDEYGGILGTHWEQNGIPSMDRFITEYYAHARPTAQLDTFHVAFALFRFAVIFVGIADRARAGNAAARDASDLSPLAEKFANRAVGLIEAQNVK</sequence>
<dbReference type="Pfam" id="PF01636">
    <property type="entry name" value="APH"/>
    <property type="match status" value="1"/>
</dbReference>
<name>A0A0P1F1F3_9RHOB</name>
<dbReference type="GO" id="GO:0016740">
    <property type="term" value="F:transferase activity"/>
    <property type="evidence" value="ECO:0007669"/>
    <property type="project" value="UniProtKB-KW"/>
</dbReference>
<dbReference type="AlphaFoldDB" id="A0A0P1F1F3"/>
<evidence type="ECO:0000259" key="1">
    <source>
        <dbReference type="Pfam" id="PF01636"/>
    </source>
</evidence>
<evidence type="ECO:0000313" key="2">
    <source>
        <dbReference type="EMBL" id="CUH61425.1"/>
    </source>
</evidence>
<gene>
    <name evidence="2" type="ORF">THS5294_02733</name>
</gene>
<dbReference type="Gene3D" id="3.30.200.20">
    <property type="entry name" value="Phosphorylase Kinase, domain 1"/>
    <property type="match status" value="1"/>
</dbReference>
<keyword evidence="2" id="KW-0808">Transferase</keyword>
<accession>A0A0P1F1F3</accession>
<dbReference type="InterPro" id="IPR011009">
    <property type="entry name" value="Kinase-like_dom_sf"/>
</dbReference>
<reference evidence="2 3" key="1">
    <citation type="submission" date="2015-09" db="EMBL/GenBank/DDBJ databases">
        <authorList>
            <consortium name="Swine Surveillance"/>
        </authorList>
    </citation>
    <scope>NUCLEOTIDE SEQUENCE [LARGE SCALE GENOMIC DNA]</scope>
    <source>
        <strain evidence="2 3">CECT 5294</strain>
    </source>
</reference>
<proteinExistence type="predicted"/>
<dbReference type="EC" id="2.7.1.-" evidence="2"/>
<dbReference type="InterPro" id="IPR041726">
    <property type="entry name" value="ACAD10_11_N"/>
</dbReference>
<dbReference type="InterPro" id="IPR052898">
    <property type="entry name" value="ACAD10-like"/>
</dbReference>
<dbReference type="PANTHER" id="PTHR47829">
    <property type="entry name" value="HYDROLASE, PUTATIVE (AFU_ORTHOLOGUE AFUA_1G12880)-RELATED"/>
    <property type="match status" value="1"/>
</dbReference>
<dbReference type="SUPFAM" id="SSF56112">
    <property type="entry name" value="Protein kinase-like (PK-like)"/>
    <property type="match status" value="1"/>
</dbReference>
<feature type="domain" description="Aminoglycoside phosphotransferase" evidence="1">
    <location>
        <begin position="24"/>
        <end position="257"/>
    </location>
</feature>
<protein>
    <submittedName>
        <fullName evidence="2">Putative aminoglycoside phosphotransferase</fullName>
        <ecNumber evidence="2">2.7.1.-</ecNumber>
    </submittedName>
</protein>
<dbReference type="Proteomes" id="UP000051298">
    <property type="component" value="Unassembled WGS sequence"/>
</dbReference>
<dbReference type="RefSeq" id="WP_058124169.1">
    <property type="nucleotide sequence ID" value="NZ_CYRX01000031.1"/>
</dbReference>
<dbReference type="PANTHER" id="PTHR47829:SF1">
    <property type="entry name" value="HAD FAMILY PHOSPHATASE"/>
    <property type="match status" value="1"/>
</dbReference>
<dbReference type="CDD" id="cd05154">
    <property type="entry name" value="ACAD10_11_N-like"/>
    <property type="match status" value="1"/>
</dbReference>
<organism evidence="2 3">
    <name type="scientific">Thalassobacter stenotrophicus</name>
    <dbReference type="NCBI Taxonomy" id="266809"/>
    <lineage>
        <taxon>Bacteria</taxon>
        <taxon>Pseudomonadati</taxon>
        <taxon>Pseudomonadota</taxon>
        <taxon>Alphaproteobacteria</taxon>
        <taxon>Rhodobacterales</taxon>
        <taxon>Roseobacteraceae</taxon>
        <taxon>Thalassobacter</taxon>
    </lineage>
</organism>
<evidence type="ECO:0000313" key="3">
    <source>
        <dbReference type="Proteomes" id="UP000051298"/>
    </source>
</evidence>
<dbReference type="InterPro" id="IPR002575">
    <property type="entry name" value="Aminoglycoside_PTrfase"/>
</dbReference>